<comment type="similarity">
    <text evidence="2 9">Belongs to the replication factor A protein 1 family.</text>
</comment>
<dbReference type="InterPro" id="IPR004365">
    <property type="entry name" value="NA-bd_OB_tRNA"/>
</dbReference>
<dbReference type="OrthoDB" id="1751331at2759"/>
<feature type="domain" description="Replication factor-A protein 1 N-terminal" evidence="12">
    <location>
        <begin position="21"/>
        <end position="103"/>
    </location>
</feature>
<keyword evidence="6 9" id="KW-0862">Zinc</keyword>
<gene>
    <name evidence="15" type="ORF">P691DRAFT_692345</name>
</gene>
<dbReference type="InterPro" id="IPR031657">
    <property type="entry name" value="REPA_OB_2"/>
</dbReference>
<keyword evidence="8 9" id="KW-0539">Nucleus</keyword>
<organism evidence="15 16">
    <name type="scientific">Macrolepiota fuliginosa MF-IS2</name>
    <dbReference type="NCBI Taxonomy" id="1400762"/>
    <lineage>
        <taxon>Eukaryota</taxon>
        <taxon>Fungi</taxon>
        <taxon>Dikarya</taxon>
        <taxon>Basidiomycota</taxon>
        <taxon>Agaricomycotina</taxon>
        <taxon>Agaricomycetes</taxon>
        <taxon>Agaricomycetidae</taxon>
        <taxon>Agaricales</taxon>
        <taxon>Agaricineae</taxon>
        <taxon>Agaricaceae</taxon>
        <taxon>Macrolepiota</taxon>
    </lineage>
</organism>
<keyword evidence="5 9" id="KW-0863">Zinc-finger</keyword>
<dbReference type="Pfam" id="PF04057">
    <property type="entry name" value="Rep-A_N"/>
    <property type="match status" value="1"/>
</dbReference>
<dbReference type="SUPFAM" id="SSF50249">
    <property type="entry name" value="Nucleic acid-binding proteins"/>
    <property type="match status" value="4"/>
</dbReference>
<feature type="domain" description="OB" evidence="11">
    <location>
        <begin position="177"/>
        <end position="258"/>
    </location>
</feature>
<dbReference type="CDD" id="cd04477">
    <property type="entry name" value="RPA1N"/>
    <property type="match status" value="1"/>
</dbReference>
<feature type="domain" description="Replication factor A C-terminal" evidence="13">
    <location>
        <begin position="444"/>
        <end position="588"/>
    </location>
</feature>
<comment type="caution">
    <text evidence="15">The sequence shown here is derived from an EMBL/GenBank/DDBJ whole genome shotgun (WGS) entry which is preliminary data.</text>
</comment>
<keyword evidence="3 9" id="KW-0235">DNA replication</keyword>
<evidence type="ECO:0000256" key="3">
    <source>
        <dbReference type="ARBA" id="ARBA00022705"/>
    </source>
</evidence>
<keyword evidence="16" id="KW-1185">Reference proteome</keyword>
<dbReference type="Pfam" id="PF01336">
    <property type="entry name" value="tRNA_anti-codon"/>
    <property type="match status" value="1"/>
</dbReference>
<reference evidence="15" key="1">
    <citation type="submission" date="2020-11" db="EMBL/GenBank/DDBJ databases">
        <authorList>
            <consortium name="DOE Joint Genome Institute"/>
            <person name="Ahrendt S."/>
            <person name="Riley R."/>
            <person name="Andreopoulos W."/>
            <person name="Labutti K."/>
            <person name="Pangilinan J."/>
            <person name="Ruiz-Duenas F.J."/>
            <person name="Barrasa J.M."/>
            <person name="Sanchez-Garcia M."/>
            <person name="Camarero S."/>
            <person name="Miyauchi S."/>
            <person name="Serrano A."/>
            <person name="Linde D."/>
            <person name="Babiker R."/>
            <person name="Drula E."/>
            <person name="Ayuso-Fernandez I."/>
            <person name="Pacheco R."/>
            <person name="Padilla G."/>
            <person name="Ferreira P."/>
            <person name="Barriuso J."/>
            <person name="Kellner H."/>
            <person name="Castanera R."/>
            <person name="Alfaro M."/>
            <person name="Ramirez L."/>
            <person name="Pisabarro A.G."/>
            <person name="Kuo A."/>
            <person name="Tritt A."/>
            <person name="Lipzen A."/>
            <person name="He G."/>
            <person name="Yan M."/>
            <person name="Ng V."/>
            <person name="Cullen D."/>
            <person name="Martin F."/>
            <person name="Rosso M.-N."/>
            <person name="Henrissat B."/>
            <person name="Hibbett D."/>
            <person name="Martinez A.T."/>
            <person name="Grigoriev I.V."/>
        </authorList>
    </citation>
    <scope>NUCLEOTIDE SEQUENCE</scope>
    <source>
        <strain evidence="15">MF-IS2</strain>
    </source>
</reference>
<dbReference type="CDD" id="cd04476">
    <property type="entry name" value="RPA1_DBD_C"/>
    <property type="match status" value="1"/>
</dbReference>
<dbReference type="FunFam" id="2.40.50.140:FF:000064">
    <property type="entry name" value="Replication protein A subunit"/>
    <property type="match status" value="1"/>
</dbReference>
<dbReference type="InterPro" id="IPR013955">
    <property type="entry name" value="Rep_factor-A_C"/>
</dbReference>
<feature type="non-terminal residue" evidence="15">
    <location>
        <position position="597"/>
    </location>
</feature>
<protein>
    <recommendedName>
        <fullName evidence="9">Replication protein A subunit</fullName>
    </recommendedName>
</protein>
<dbReference type="GO" id="GO:0007004">
    <property type="term" value="P:telomere maintenance via telomerase"/>
    <property type="evidence" value="ECO:0007669"/>
    <property type="project" value="UniProtKB-ARBA"/>
</dbReference>
<dbReference type="Gene3D" id="2.40.50.140">
    <property type="entry name" value="Nucleic acid-binding proteins"/>
    <property type="match status" value="4"/>
</dbReference>
<evidence type="ECO:0000259" key="14">
    <source>
        <dbReference type="Pfam" id="PF16900"/>
    </source>
</evidence>
<dbReference type="PANTHER" id="PTHR47165:SF4">
    <property type="entry name" value="OS03G0429900 PROTEIN"/>
    <property type="match status" value="1"/>
</dbReference>
<name>A0A9P5XNG9_9AGAR</name>
<dbReference type="InterPro" id="IPR047192">
    <property type="entry name" value="Euk_RPA1_DBD_C"/>
</dbReference>
<evidence type="ECO:0000256" key="10">
    <source>
        <dbReference type="SAM" id="MobiDB-lite"/>
    </source>
</evidence>
<keyword evidence="4 9" id="KW-0479">Metal-binding</keyword>
<dbReference type="InterPro" id="IPR012340">
    <property type="entry name" value="NA-bd_OB-fold"/>
</dbReference>
<evidence type="ECO:0000256" key="7">
    <source>
        <dbReference type="ARBA" id="ARBA00023125"/>
    </source>
</evidence>
<evidence type="ECO:0000313" key="15">
    <source>
        <dbReference type="EMBL" id="KAF9454623.1"/>
    </source>
</evidence>
<feature type="compositionally biased region" description="Polar residues" evidence="10">
    <location>
        <begin position="132"/>
        <end position="142"/>
    </location>
</feature>
<evidence type="ECO:0000256" key="8">
    <source>
        <dbReference type="ARBA" id="ARBA00023242"/>
    </source>
</evidence>
<comment type="subcellular location">
    <subcellularLocation>
        <location evidence="1 9">Nucleus</location>
    </subcellularLocation>
</comment>
<proteinExistence type="inferred from homology"/>
<dbReference type="FunFam" id="2.40.50.140:FF:000090">
    <property type="entry name" value="Replication protein A subunit"/>
    <property type="match status" value="1"/>
</dbReference>
<dbReference type="Pfam" id="PF08646">
    <property type="entry name" value="Rep_fac-A_C"/>
    <property type="match status" value="1"/>
</dbReference>
<dbReference type="InterPro" id="IPR007199">
    <property type="entry name" value="Rep_factor-A_N"/>
</dbReference>
<accession>A0A9P5XNG9</accession>
<keyword evidence="7 9" id="KW-0238">DNA-binding</keyword>
<evidence type="ECO:0000256" key="5">
    <source>
        <dbReference type="ARBA" id="ARBA00022771"/>
    </source>
</evidence>
<feature type="compositionally biased region" description="Polar residues" evidence="10">
    <location>
        <begin position="151"/>
        <end position="164"/>
    </location>
</feature>
<comment type="subunit">
    <text evidence="9">Component of the heterotrimeric canonical replication protein A complex (RPA).</text>
</comment>
<evidence type="ECO:0000256" key="6">
    <source>
        <dbReference type="ARBA" id="ARBA00022833"/>
    </source>
</evidence>
<evidence type="ECO:0000256" key="9">
    <source>
        <dbReference type="RuleBase" id="RU364130"/>
    </source>
</evidence>
<dbReference type="GO" id="GO:0006260">
    <property type="term" value="P:DNA replication"/>
    <property type="evidence" value="ECO:0007669"/>
    <property type="project" value="UniProtKB-KW"/>
</dbReference>
<dbReference type="Proteomes" id="UP000807342">
    <property type="component" value="Unassembled WGS sequence"/>
</dbReference>
<dbReference type="AlphaFoldDB" id="A0A9P5XNG9"/>
<dbReference type="GO" id="GO:0005662">
    <property type="term" value="C:DNA replication factor A complex"/>
    <property type="evidence" value="ECO:0007669"/>
    <property type="project" value="UniProtKB-ARBA"/>
</dbReference>
<dbReference type="GO" id="GO:0003677">
    <property type="term" value="F:DNA binding"/>
    <property type="evidence" value="ECO:0007669"/>
    <property type="project" value="UniProtKB-KW"/>
</dbReference>
<dbReference type="EMBL" id="MU151053">
    <property type="protein sequence ID" value="KAF9454623.1"/>
    <property type="molecule type" value="Genomic_DNA"/>
</dbReference>
<evidence type="ECO:0000256" key="4">
    <source>
        <dbReference type="ARBA" id="ARBA00022723"/>
    </source>
</evidence>
<feature type="region of interest" description="Disordered" evidence="10">
    <location>
        <begin position="110"/>
        <end position="170"/>
    </location>
</feature>
<dbReference type="FunFam" id="2.40.50.140:FF:000041">
    <property type="entry name" value="Replication protein A subunit"/>
    <property type="match status" value="1"/>
</dbReference>
<dbReference type="CDD" id="cd04474">
    <property type="entry name" value="RPA1_DBD_A"/>
    <property type="match status" value="1"/>
</dbReference>
<dbReference type="GO" id="GO:0000781">
    <property type="term" value="C:chromosome, telomeric region"/>
    <property type="evidence" value="ECO:0007669"/>
    <property type="project" value="UniProtKB-ARBA"/>
</dbReference>
<evidence type="ECO:0000313" key="16">
    <source>
        <dbReference type="Proteomes" id="UP000807342"/>
    </source>
</evidence>
<evidence type="ECO:0000256" key="2">
    <source>
        <dbReference type="ARBA" id="ARBA00005690"/>
    </source>
</evidence>
<dbReference type="GO" id="GO:0008270">
    <property type="term" value="F:zinc ion binding"/>
    <property type="evidence" value="ECO:0007669"/>
    <property type="project" value="UniProtKB-KW"/>
</dbReference>
<sequence length="597" mass="66478">MSSFQLTSGSCMQLQVSSYDEESYAKEHVIQFLSVKKVGTGNDRYRLIISDGGHFIQAMLATQCNALVESEEIKRFSVAVIEKATCNTVQDKRLVILLSVRVLGNPNEKIGEPVALNDQNTHPTAENAPAAGTSTSGLSSNIPQQPPPHQITHSNKGSAQTPSTFPIEGLSPYQNNWTIKARVTQKSDIKTWSNPRGEGKLFNVTLMDDTGEIKATAFNTVADELFSRLEEGKVYYVSKARVNFAKKKFSNIQNDYELSLDRNTHIEECHEVTGLPQFKFKFVPLNQLETLGKDTICDVIGIIKEISPISEITTRQTGRQLHKRELTLVDKTACSVQMTLWGKQAESFNADQNSVVAFRGVRVGDFGGVSLSMITSSHMQIDPAIEECFSLRGWYDSQGADMSFQSKTVIGGGGGPMVGFNRTEARSLNEIKESELGMGDKPDFFSTRATIVHIRGENISYPACTGQNCSKKVTLEGDSWVCDKCGNRAEAPEYRYIISMAVADWSGQAWLQGFNDAGIAIFGMTANQLHEIKMQDENRYNTVIHKANCHTFNFSCRAKKDSFDDRVRVRYGISRIEPVNYREEANYLLELLRSPWA</sequence>
<evidence type="ECO:0000259" key="11">
    <source>
        <dbReference type="Pfam" id="PF01336"/>
    </source>
</evidence>
<dbReference type="GO" id="GO:0006310">
    <property type="term" value="P:DNA recombination"/>
    <property type="evidence" value="ECO:0007669"/>
    <property type="project" value="InterPro"/>
</dbReference>
<evidence type="ECO:0000259" key="12">
    <source>
        <dbReference type="Pfam" id="PF04057"/>
    </source>
</evidence>
<dbReference type="Pfam" id="PF16900">
    <property type="entry name" value="REPA_OB_2"/>
    <property type="match status" value="1"/>
</dbReference>
<evidence type="ECO:0000256" key="1">
    <source>
        <dbReference type="ARBA" id="ARBA00004123"/>
    </source>
</evidence>
<dbReference type="PANTHER" id="PTHR47165">
    <property type="entry name" value="OS03G0429900 PROTEIN"/>
    <property type="match status" value="1"/>
</dbReference>
<dbReference type="InterPro" id="IPR004591">
    <property type="entry name" value="Rfa1"/>
</dbReference>
<dbReference type="NCBIfam" id="TIGR00617">
    <property type="entry name" value="rpa1"/>
    <property type="match status" value="1"/>
</dbReference>
<evidence type="ECO:0000259" key="13">
    <source>
        <dbReference type="Pfam" id="PF08646"/>
    </source>
</evidence>
<feature type="domain" description="Replication protein A OB" evidence="14">
    <location>
        <begin position="285"/>
        <end position="382"/>
    </location>
</feature>
<dbReference type="GO" id="GO:0006281">
    <property type="term" value="P:DNA repair"/>
    <property type="evidence" value="ECO:0007669"/>
    <property type="project" value="InterPro"/>
</dbReference>
<comment type="function">
    <text evidence="9">As part of the replication protein A (RPA/RP-A), a single-stranded DNA-binding heterotrimeric complex, may play an essential role in DNA replication, recombination and repair. Binds and stabilizes single-stranded DNA intermediates, preventing complementary DNA reannealing and recruiting different proteins involved in DNA metabolism.</text>
</comment>
<dbReference type="CDD" id="cd04475">
    <property type="entry name" value="RPA1_DBD_B"/>
    <property type="match status" value="1"/>
</dbReference>